<keyword evidence="2" id="KW-1185">Reference proteome</keyword>
<protein>
    <submittedName>
        <fullName evidence="1">Uncharacterized protein</fullName>
    </submittedName>
</protein>
<dbReference type="Proteomes" id="UP000006166">
    <property type="component" value="Plasmid SV1_lp28-2"/>
</dbReference>
<accession>A0A806C3I6</accession>
<name>A0A806C3I6_9SPIR</name>
<sequence length="38" mass="4544">MPTKMIFPITLKEEVEITFINILKPCTRFQKTYMPQVL</sequence>
<dbReference type="EMBL" id="CP001518">
    <property type="protein sequence ID" value="ACN93358.1"/>
    <property type="molecule type" value="Genomic_DNA"/>
</dbReference>
<proteinExistence type="predicted"/>
<evidence type="ECO:0000313" key="1">
    <source>
        <dbReference type="EMBL" id="ACN93358.1"/>
    </source>
</evidence>
<evidence type="ECO:0000313" key="2">
    <source>
        <dbReference type="Proteomes" id="UP000006166"/>
    </source>
</evidence>
<dbReference type="AlphaFoldDB" id="A0A806C3I6"/>
<keyword evidence="1" id="KW-0614">Plasmid</keyword>
<organism evidence="1 2">
    <name type="scientific">Borreliella finlandensis</name>
    <dbReference type="NCBI Taxonomy" id="498741"/>
    <lineage>
        <taxon>Bacteria</taxon>
        <taxon>Pseudomonadati</taxon>
        <taxon>Spirochaetota</taxon>
        <taxon>Spirochaetia</taxon>
        <taxon>Spirochaetales</taxon>
        <taxon>Borreliaceae</taxon>
        <taxon>Borreliella</taxon>
    </lineage>
</organism>
<geneLocation type="plasmid" evidence="1 2">
    <name>SV1_lp28-2</name>
</geneLocation>
<reference evidence="1 2" key="1">
    <citation type="journal article" date="2011" name="J. Bacteriol.">
        <title>Whole genome sequence of an unusual Borrelia burgdorferi sensu lato isolate.</title>
        <authorList>
            <person name="Casjens S.R."/>
            <person name="Fraser-Liggett C.M."/>
            <person name="Mongodin E.F."/>
            <person name="Qiu W.G."/>
            <person name="Dunn J.J."/>
            <person name="Luft B.J."/>
            <person name="Schutzer S.E."/>
        </authorList>
    </citation>
    <scope>NUCLEOTIDE SEQUENCE [LARGE SCALE GENOMIC DNA]</scope>
    <source>
        <strain evidence="1 2">SV1</strain>
    </source>
</reference>
<gene>
    <name evidence="1" type="ORF">BSV1_G13</name>
</gene>